<accession>A0A368JZ70</accession>
<organism evidence="2 3">
    <name type="scientific">Phyllobacterium salinisoli</name>
    <dbReference type="NCBI Taxonomy" id="1899321"/>
    <lineage>
        <taxon>Bacteria</taxon>
        <taxon>Pseudomonadati</taxon>
        <taxon>Pseudomonadota</taxon>
        <taxon>Alphaproteobacteria</taxon>
        <taxon>Hyphomicrobiales</taxon>
        <taxon>Phyllobacteriaceae</taxon>
        <taxon>Phyllobacterium</taxon>
    </lineage>
</organism>
<name>A0A368JZ70_9HYPH</name>
<sequence>MGAPRSDRPFRFTFRFAKGDRVKEFTFSLPVPLDRGVFKDGSTYETGDGVTWGGHYWIAQDTTTDKPDSGKGWRMAVRRGRDGKDPKAETPVSSKVAAGRTGEKP</sequence>
<dbReference type="AlphaFoldDB" id="A0A368JZ70"/>
<comment type="caution">
    <text evidence="2">The sequence shown here is derived from an EMBL/GenBank/DDBJ whole genome shotgun (WGS) entry which is preliminary data.</text>
</comment>
<dbReference type="GO" id="GO:0005975">
    <property type="term" value="P:carbohydrate metabolic process"/>
    <property type="evidence" value="ECO:0007669"/>
    <property type="project" value="InterPro"/>
</dbReference>
<dbReference type="EMBL" id="QOZG01000034">
    <property type="protein sequence ID" value="RCS21462.1"/>
    <property type="molecule type" value="Genomic_DNA"/>
</dbReference>
<gene>
    <name evidence="2" type="ORF">DUT91_23885</name>
</gene>
<proteinExistence type="predicted"/>
<protein>
    <submittedName>
        <fullName evidence="2">Uncharacterized protein</fullName>
    </submittedName>
</protein>
<evidence type="ECO:0000256" key="1">
    <source>
        <dbReference type="SAM" id="MobiDB-lite"/>
    </source>
</evidence>
<evidence type="ECO:0000313" key="3">
    <source>
        <dbReference type="Proteomes" id="UP000253420"/>
    </source>
</evidence>
<dbReference type="GO" id="GO:0030246">
    <property type="term" value="F:carbohydrate binding"/>
    <property type="evidence" value="ECO:0007669"/>
    <property type="project" value="InterPro"/>
</dbReference>
<reference evidence="2 3" key="1">
    <citation type="submission" date="2018-07" db="EMBL/GenBank/DDBJ databases">
        <title>The draft genome of Phyllobacterium salinisoli.</title>
        <authorList>
            <person name="Liu L."/>
            <person name="Li L."/>
            <person name="Zhang X."/>
            <person name="Liang L."/>
        </authorList>
    </citation>
    <scope>NUCLEOTIDE SEQUENCE [LARGE SCALE GENOMIC DNA]</scope>
    <source>
        <strain evidence="2 3">LLAN61</strain>
    </source>
</reference>
<evidence type="ECO:0000313" key="2">
    <source>
        <dbReference type="EMBL" id="RCS21462.1"/>
    </source>
</evidence>
<dbReference type="GO" id="GO:0005576">
    <property type="term" value="C:extracellular region"/>
    <property type="evidence" value="ECO:0007669"/>
    <property type="project" value="InterPro"/>
</dbReference>
<feature type="compositionally biased region" description="Basic and acidic residues" evidence="1">
    <location>
        <begin position="79"/>
        <end position="88"/>
    </location>
</feature>
<dbReference type="Proteomes" id="UP000253420">
    <property type="component" value="Unassembled WGS sequence"/>
</dbReference>
<keyword evidence="3" id="KW-1185">Reference proteome</keyword>
<dbReference type="SUPFAM" id="SSF51055">
    <property type="entry name" value="Carbohydrate binding domain"/>
    <property type="match status" value="1"/>
</dbReference>
<dbReference type="GO" id="GO:0004553">
    <property type="term" value="F:hydrolase activity, hydrolyzing O-glycosyl compounds"/>
    <property type="evidence" value="ECO:0007669"/>
    <property type="project" value="InterPro"/>
</dbReference>
<feature type="region of interest" description="Disordered" evidence="1">
    <location>
        <begin position="61"/>
        <end position="105"/>
    </location>
</feature>
<dbReference type="InterPro" id="IPR036573">
    <property type="entry name" value="CBM_sf_5/12"/>
</dbReference>